<dbReference type="SUPFAM" id="SSF75005">
    <property type="entry name" value="Arabinanase/levansucrase/invertase"/>
    <property type="match status" value="1"/>
</dbReference>
<accession>A0ABV5KMM9</accession>
<proteinExistence type="inferred from homology"/>
<evidence type="ECO:0000256" key="4">
    <source>
        <dbReference type="ARBA" id="ARBA00023277"/>
    </source>
</evidence>
<keyword evidence="4" id="KW-0119">Carbohydrate metabolism</keyword>
<dbReference type="EMBL" id="JBHMDO010000018">
    <property type="protein sequence ID" value="MFB9326434.1"/>
    <property type="molecule type" value="Genomic_DNA"/>
</dbReference>
<evidence type="ECO:0000313" key="7">
    <source>
        <dbReference type="Proteomes" id="UP001589747"/>
    </source>
</evidence>
<dbReference type="InterPro" id="IPR006710">
    <property type="entry name" value="Glyco_hydro_43"/>
</dbReference>
<sequence>MTQNLHYLPQLGGATYQNPLTVEVTAHDHVTESQVLPDPYVLKHNGEYFGYATGGSGVKLLRSKDLVSWTYHGYALQQEGYKNFWAPSVIYENGTFYMYYSSMPEHEEDVHLEYMKVAVSSSPEGPYRYVKTLFGNFSIDAHVVRQEDGEFYLYYSVNDYTGTAESRPGTVILRDRLVDLLTPEGKPELVLTPSMDEEIFARDRFGDGRDWHTIEGAFYLHRRGKHYVMYSGNAFTHEHYYVGYAVSTDGRNWRKYPDDYTYSPVIRRNERVEGTGHHSLAIAPNNVDLWMVYHGRDAAMPLDPAREQRQLRMDPLLWNGERMWTPGPTYAPQDAPAMPTFRDLFEDADGGGPAEVRWKVLRGEWEQRDGELTQTSLAGTGAIISTTTFRNYVGEVSLKGHHHFTGGLYGVYACYQDERNHILVQLDAGRRTLSMFEVRSGIRGQMSEAALPQDFRFDCCHSLRIEKVGGFCRVLLEGLPRLSERYGLQAGAIGLATRYSAASFASVEVTGHLQFLEGADEEFSALFEAADAGGKAVAWTFEQGAFICQADRPAVEHAIFSTDSLPAGCQVQVDFAHESQAASRSVVFYAAYVDATNYLKFEVDLASAEVRGQMCRAGDKLDLPPIRLAGGLERQVLHSFRSKKSHERLFVMLNETLVYDDLAAFEGERLGFGCRGRALFEGITVTELTTAGEPRR</sequence>
<dbReference type="PANTHER" id="PTHR43772:SF2">
    <property type="entry name" value="PUTATIVE (AFU_ORTHOLOGUE AFUA_2G04480)-RELATED"/>
    <property type="match status" value="1"/>
</dbReference>
<keyword evidence="3 6" id="KW-0378">Hydrolase</keyword>
<dbReference type="GO" id="GO:0016787">
    <property type="term" value="F:hydrolase activity"/>
    <property type="evidence" value="ECO:0007669"/>
    <property type="project" value="UniProtKB-KW"/>
</dbReference>
<dbReference type="InterPro" id="IPR052176">
    <property type="entry name" value="Glycosyl_Hydrlase_43_Enz"/>
</dbReference>
<evidence type="ECO:0000256" key="2">
    <source>
        <dbReference type="ARBA" id="ARBA00022651"/>
    </source>
</evidence>
<evidence type="ECO:0000313" key="6">
    <source>
        <dbReference type="EMBL" id="MFB9326434.1"/>
    </source>
</evidence>
<keyword evidence="2" id="KW-0858">Xylan degradation</keyword>
<dbReference type="PANTHER" id="PTHR43772">
    <property type="entry name" value="ENDO-1,4-BETA-XYLANASE"/>
    <property type="match status" value="1"/>
</dbReference>
<dbReference type="CDD" id="cd08991">
    <property type="entry name" value="GH43_HoAraf43-like"/>
    <property type="match status" value="1"/>
</dbReference>
<dbReference type="Gene3D" id="2.60.120.560">
    <property type="entry name" value="Exo-inulinase, domain 1"/>
    <property type="match status" value="1"/>
</dbReference>
<dbReference type="InterPro" id="IPR023296">
    <property type="entry name" value="Glyco_hydro_beta-prop_sf"/>
</dbReference>
<reference evidence="6 7" key="1">
    <citation type="submission" date="2024-09" db="EMBL/GenBank/DDBJ databases">
        <authorList>
            <person name="Sun Q."/>
            <person name="Mori K."/>
        </authorList>
    </citation>
    <scope>NUCLEOTIDE SEQUENCE [LARGE SCALE GENOMIC DNA]</scope>
    <source>
        <strain evidence="6 7">TISTR 2452</strain>
    </source>
</reference>
<keyword evidence="5" id="KW-0326">Glycosidase</keyword>
<comment type="similarity">
    <text evidence="1">Belongs to the glycosyl hydrolase 43 family.</text>
</comment>
<dbReference type="Proteomes" id="UP001589747">
    <property type="component" value="Unassembled WGS sequence"/>
</dbReference>
<comment type="caution">
    <text evidence="6">The sequence shown here is derived from an EMBL/GenBank/DDBJ whole genome shotgun (WGS) entry which is preliminary data.</text>
</comment>
<protein>
    <submittedName>
        <fullName evidence="6">Glycoside hydrolase family 43 protein</fullName>
    </submittedName>
</protein>
<name>A0ABV5KMM9_9BACL</name>
<dbReference type="RefSeq" id="WP_377493736.1">
    <property type="nucleotide sequence ID" value="NZ_JBHMDO010000018.1"/>
</dbReference>
<gene>
    <name evidence="6" type="ORF">ACFFSY_10970</name>
</gene>
<keyword evidence="2" id="KW-0624">Polysaccharide degradation</keyword>
<evidence type="ECO:0000256" key="3">
    <source>
        <dbReference type="ARBA" id="ARBA00022801"/>
    </source>
</evidence>
<dbReference type="Gene3D" id="2.115.10.20">
    <property type="entry name" value="Glycosyl hydrolase domain, family 43"/>
    <property type="match status" value="1"/>
</dbReference>
<evidence type="ECO:0000256" key="5">
    <source>
        <dbReference type="ARBA" id="ARBA00023295"/>
    </source>
</evidence>
<evidence type="ECO:0000256" key="1">
    <source>
        <dbReference type="ARBA" id="ARBA00009865"/>
    </source>
</evidence>
<organism evidence="6 7">
    <name type="scientific">Paenibacillus aurantiacus</name>
    <dbReference type="NCBI Taxonomy" id="1936118"/>
    <lineage>
        <taxon>Bacteria</taxon>
        <taxon>Bacillati</taxon>
        <taxon>Bacillota</taxon>
        <taxon>Bacilli</taxon>
        <taxon>Bacillales</taxon>
        <taxon>Paenibacillaceae</taxon>
        <taxon>Paenibacillus</taxon>
    </lineage>
</organism>
<keyword evidence="7" id="KW-1185">Reference proteome</keyword>
<dbReference type="Pfam" id="PF04616">
    <property type="entry name" value="Glyco_hydro_43"/>
    <property type="match status" value="1"/>
</dbReference>